<dbReference type="RefSeq" id="WP_190249468.1">
    <property type="nucleotide sequence ID" value="NZ_BMPI01000008.1"/>
</dbReference>
<proteinExistence type="predicted"/>
<dbReference type="Proteomes" id="UP000642070">
    <property type="component" value="Unassembled WGS sequence"/>
</dbReference>
<protein>
    <submittedName>
        <fullName evidence="3">Uncharacterized protein</fullName>
    </submittedName>
</protein>
<evidence type="ECO:0000256" key="1">
    <source>
        <dbReference type="SAM" id="MobiDB-lite"/>
    </source>
</evidence>
<keyword evidence="2" id="KW-1133">Transmembrane helix</keyword>
<accession>A0A917TCY2</accession>
<keyword evidence="2" id="KW-0812">Transmembrane</keyword>
<feature type="region of interest" description="Disordered" evidence="1">
    <location>
        <begin position="1"/>
        <end position="24"/>
    </location>
</feature>
<evidence type="ECO:0000256" key="2">
    <source>
        <dbReference type="SAM" id="Phobius"/>
    </source>
</evidence>
<reference evidence="3" key="1">
    <citation type="journal article" date="2014" name="Int. J. Syst. Evol. Microbiol.">
        <title>Complete genome sequence of Corynebacterium casei LMG S-19264T (=DSM 44701T), isolated from a smear-ripened cheese.</title>
        <authorList>
            <consortium name="US DOE Joint Genome Institute (JGI-PGF)"/>
            <person name="Walter F."/>
            <person name="Albersmeier A."/>
            <person name="Kalinowski J."/>
            <person name="Ruckert C."/>
        </authorList>
    </citation>
    <scope>NUCLEOTIDE SEQUENCE</scope>
    <source>
        <strain evidence="3">JCM 19831</strain>
    </source>
</reference>
<dbReference type="AlphaFoldDB" id="A0A917TCY2"/>
<organism evidence="3 4">
    <name type="scientific">Dactylosporangium sucinum</name>
    <dbReference type="NCBI Taxonomy" id="1424081"/>
    <lineage>
        <taxon>Bacteria</taxon>
        <taxon>Bacillati</taxon>
        <taxon>Actinomycetota</taxon>
        <taxon>Actinomycetes</taxon>
        <taxon>Micromonosporales</taxon>
        <taxon>Micromonosporaceae</taxon>
        <taxon>Dactylosporangium</taxon>
    </lineage>
</organism>
<keyword evidence="2" id="KW-0472">Membrane</keyword>
<comment type="caution">
    <text evidence="3">The sequence shown here is derived from an EMBL/GenBank/DDBJ whole genome shotgun (WGS) entry which is preliminary data.</text>
</comment>
<evidence type="ECO:0000313" key="4">
    <source>
        <dbReference type="Proteomes" id="UP000642070"/>
    </source>
</evidence>
<feature type="transmembrane region" description="Helical" evidence="2">
    <location>
        <begin position="35"/>
        <end position="57"/>
    </location>
</feature>
<evidence type="ECO:0000313" key="3">
    <source>
        <dbReference type="EMBL" id="GGM18636.1"/>
    </source>
</evidence>
<keyword evidence="4" id="KW-1185">Reference proteome</keyword>
<gene>
    <name evidence="3" type="ORF">GCM10007977_019930</name>
</gene>
<reference evidence="3" key="2">
    <citation type="submission" date="2020-09" db="EMBL/GenBank/DDBJ databases">
        <authorList>
            <person name="Sun Q."/>
            <person name="Ohkuma M."/>
        </authorList>
    </citation>
    <scope>NUCLEOTIDE SEQUENCE</scope>
    <source>
        <strain evidence="3">JCM 19831</strain>
    </source>
</reference>
<name>A0A917TCY2_9ACTN</name>
<sequence length="85" mass="9295">MSESAPGLSQRYRPAATNRPPEAATRWGETLQRTVAGLLCATVSLPSVLVTVMTAKIRKNAITALRKVITPARIVRLKPQLTRWG</sequence>
<dbReference type="EMBL" id="BMPI01000008">
    <property type="protein sequence ID" value="GGM18636.1"/>
    <property type="molecule type" value="Genomic_DNA"/>
</dbReference>